<sequence>MVKRKARSSPPGGVALTKMPKLHQAPNIESSCVTDEIDNLIEEVETLLTKKEKVPQKRLKDGSLTSYLKSCDKGNIAVSGAAMRPLPTQAEGLNICTRELCGAQASPQITSLGSVIIHDIPCSNRFSLLEPQGQIEDLGNSNSSTRLISHHSSILQSQEDLIAFVLELKKEMKDLKTSITEVLTLLRTKSYYRETPIMHKTELNANIGLNEELVTRKKTLSCVKSIPDRNIIAPQIGSTSLSSTKIDPQAPMSSRPCAVFSREAPIGQTLHQPRGSGYPICMCRVPPLAPNAQEDRASLINKVTHWIRYTRQCGSIIHSDIISAQRYPKSEGHLDTIKLVLSAPELVRGLLSLETRNPLQNGSNICFKSCWPAEDSQTRSDFSVPNPSLRSAKENSLVISEEITIQANKKEYASQNELLTTRRLVQVPVAVETD</sequence>
<protein>
    <submittedName>
        <fullName evidence="2">Uncharacterized protein</fullName>
    </submittedName>
</protein>
<dbReference type="EMBL" id="JANPWB010000006">
    <property type="protein sequence ID" value="KAJ1175284.1"/>
    <property type="molecule type" value="Genomic_DNA"/>
</dbReference>
<evidence type="ECO:0000256" key="1">
    <source>
        <dbReference type="SAM" id="MobiDB-lite"/>
    </source>
</evidence>
<reference evidence="2" key="1">
    <citation type="journal article" date="2022" name="bioRxiv">
        <title>Sequencing and chromosome-scale assembly of the giantPleurodeles waltlgenome.</title>
        <authorList>
            <person name="Brown T."/>
            <person name="Elewa A."/>
            <person name="Iarovenko S."/>
            <person name="Subramanian E."/>
            <person name="Araus A.J."/>
            <person name="Petzold A."/>
            <person name="Susuki M."/>
            <person name="Suzuki K.-i.T."/>
            <person name="Hayashi T."/>
            <person name="Toyoda A."/>
            <person name="Oliveira C."/>
            <person name="Osipova E."/>
            <person name="Leigh N.D."/>
            <person name="Simon A."/>
            <person name="Yun M.H."/>
        </authorList>
    </citation>
    <scope>NUCLEOTIDE SEQUENCE</scope>
    <source>
        <strain evidence="2">20211129_DDA</strain>
        <tissue evidence="2">Liver</tissue>
    </source>
</reference>
<gene>
    <name evidence="2" type="ORF">NDU88_000572</name>
</gene>
<accession>A0AAV7TH59</accession>
<name>A0AAV7TH59_PLEWA</name>
<dbReference type="Proteomes" id="UP001066276">
    <property type="component" value="Chromosome 3_2"/>
</dbReference>
<proteinExistence type="predicted"/>
<keyword evidence="3" id="KW-1185">Reference proteome</keyword>
<feature type="region of interest" description="Disordered" evidence="1">
    <location>
        <begin position="1"/>
        <end position="20"/>
    </location>
</feature>
<comment type="caution">
    <text evidence="2">The sequence shown here is derived from an EMBL/GenBank/DDBJ whole genome shotgun (WGS) entry which is preliminary data.</text>
</comment>
<evidence type="ECO:0000313" key="3">
    <source>
        <dbReference type="Proteomes" id="UP001066276"/>
    </source>
</evidence>
<evidence type="ECO:0000313" key="2">
    <source>
        <dbReference type="EMBL" id="KAJ1175284.1"/>
    </source>
</evidence>
<dbReference type="AlphaFoldDB" id="A0AAV7TH59"/>
<organism evidence="2 3">
    <name type="scientific">Pleurodeles waltl</name>
    <name type="common">Iberian ribbed newt</name>
    <dbReference type="NCBI Taxonomy" id="8319"/>
    <lineage>
        <taxon>Eukaryota</taxon>
        <taxon>Metazoa</taxon>
        <taxon>Chordata</taxon>
        <taxon>Craniata</taxon>
        <taxon>Vertebrata</taxon>
        <taxon>Euteleostomi</taxon>
        <taxon>Amphibia</taxon>
        <taxon>Batrachia</taxon>
        <taxon>Caudata</taxon>
        <taxon>Salamandroidea</taxon>
        <taxon>Salamandridae</taxon>
        <taxon>Pleurodelinae</taxon>
        <taxon>Pleurodeles</taxon>
    </lineage>
</organism>